<dbReference type="PROSITE" id="PS50089">
    <property type="entry name" value="ZF_RING_2"/>
    <property type="match status" value="1"/>
</dbReference>
<dbReference type="InterPro" id="IPR049730">
    <property type="entry name" value="SNF2/RAD54-like_C"/>
</dbReference>
<dbReference type="PROSITE" id="PS51192">
    <property type="entry name" value="HELICASE_ATP_BIND_1"/>
    <property type="match status" value="1"/>
</dbReference>
<dbReference type="GO" id="GO:0016787">
    <property type="term" value="F:hydrolase activity"/>
    <property type="evidence" value="ECO:0007669"/>
    <property type="project" value="UniProtKB-KW"/>
</dbReference>
<feature type="region of interest" description="Disordered" evidence="5">
    <location>
        <begin position="666"/>
        <end position="694"/>
    </location>
</feature>
<evidence type="ECO:0000313" key="9">
    <source>
        <dbReference type="EMBL" id="CAD8178330.1"/>
    </source>
</evidence>
<dbReference type="Pfam" id="PF00271">
    <property type="entry name" value="Helicase_C"/>
    <property type="match status" value="1"/>
</dbReference>
<keyword evidence="10" id="KW-1185">Reference proteome</keyword>
<evidence type="ECO:0000256" key="4">
    <source>
        <dbReference type="PROSITE-ProRule" id="PRU00175"/>
    </source>
</evidence>
<evidence type="ECO:0000256" key="2">
    <source>
        <dbReference type="ARBA" id="ARBA00022801"/>
    </source>
</evidence>
<dbReference type="InterPro" id="IPR050628">
    <property type="entry name" value="SNF2_RAD54_helicase_TF"/>
</dbReference>
<comment type="caution">
    <text evidence="9">The sequence shown here is derived from an EMBL/GenBank/DDBJ whole genome shotgun (WGS) entry which is preliminary data.</text>
</comment>
<protein>
    <submittedName>
        <fullName evidence="9">Uncharacterized protein</fullName>
    </submittedName>
</protein>
<evidence type="ECO:0000259" key="8">
    <source>
        <dbReference type="PROSITE" id="PS51194"/>
    </source>
</evidence>
<keyword evidence="4" id="KW-0863">Zinc-finger</keyword>
<dbReference type="GO" id="GO:0008270">
    <property type="term" value="F:zinc ion binding"/>
    <property type="evidence" value="ECO:0007669"/>
    <property type="project" value="UniProtKB-KW"/>
</dbReference>
<sequence>MKKESKYYLGSLLAPYYYESNSFIELAPNDKAFLCPQMIDFSNPICSLKNENISTYIVTKTMNFKQSTLVLKQKKIGKQIHYKPLQIHGRISHCYDEIWWFLLTIDYVKVIARQVNFKYTDNLRQIRLDVYLKQNALNDQFDISKFNQKAFQDGFVNRERFSYAESEEDLNVDLQYFARLSLLLLFDLLNLQRTIPAMIKSDKYVKIFFTQLEKFHSLQMGQPLRLDLTFKDFARVIITNNEYYKKSLQNSAFSNKLYSLKDFKSSCLFLSKNKYYTNEETQFTPIQQEVPIYQNVYFKKYMNTLLLEIQKFISTSTKHVPEHKQKNYQKYCFELLFLKLNCTYQSLCQGFHNHQPSIDKLNELRYKVDNIEQLSIKTFLSLNAENSSLYKEIQNPFIQVIVGGINHKKDKEYFELQISSGNLCDCQKYQQSLKQLEITRREQVQKMIDYCTGKLKESEEINEINSFLNSKDQEIYEHSKPKTMVCELKQHQKQALTWMLWREGIISNPKNQEAKDKGQWQLSPLWEEVLLENGKKLYMNTFTGKITDEFQSYNSTKGGILADEMGLGKTIMTLALILQTQKKGRVTLIIVPKSVLLQWQAEIKKHSQPNSLQVLIFYKMSSRNKKIDFSNYDVILTTYTVLAQNYSNWLKENGLEDTEIYQKVRNRPDNESKEYKEYKEQKEQKEQKDLKESKISNDTQILNDSFEIELDSQDFCQNNDQSEEFKSIFDLKSSKSEKSKFFGEPKEISLNNYECSTKTKKNNQGKVPNLFDFNYYRVILDEAHNIKTKNTLQTRSAMALKSECRWCLTGTPIQNKHDDLFSLLSFLRVETFGEYYWWNAYINKEENEEEQQCILGEIIKPIILRRTKQQLNNQNQLQINESICWVKLENKERALYDKFFEGTQQLFKVYLNSEKSRQFVHIFQIINKLRMTCDHPSIALKGINLDTNSIDEIKYCIENFFAKQKSNDQDISDKQRQQLIDLIQRGNLNDCTLCSEDGITTFDISICGHVYCHNCFKEVIETLGECPTCSKRLTLKDIMSVQSNSIEVQEIKQTKWGPSSKMLAVVNETKKVQIKREKCLIFTQWIEMIRLLEEKFLEEEIWCQVVTGAMSVEQRNKVIQSFEQHPAFTALILSLRATSTGLNLTMANHVFLVDPWWNPAIEDQAIGRADRIGQKKQVDVIRFLCANTIEEKINLLHQKKKKMIRKVIANDQKKSQDIDDFKFLIFEQPNMI</sequence>
<feature type="domain" description="Helicase ATP-binding" evidence="7">
    <location>
        <begin position="550"/>
        <end position="830"/>
    </location>
</feature>
<proteinExistence type="predicted"/>
<dbReference type="InterPro" id="IPR000330">
    <property type="entry name" value="SNF2_N"/>
</dbReference>
<evidence type="ECO:0000259" key="7">
    <source>
        <dbReference type="PROSITE" id="PS51192"/>
    </source>
</evidence>
<evidence type="ECO:0000256" key="3">
    <source>
        <dbReference type="ARBA" id="ARBA00022840"/>
    </source>
</evidence>
<feature type="domain" description="RING-type" evidence="6">
    <location>
        <begin position="991"/>
        <end position="1030"/>
    </location>
</feature>
<dbReference type="OrthoDB" id="448448at2759"/>
<name>A0A8S1VMD4_9CILI</name>
<evidence type="ECO:0000256" key="5">
    <source>
        <dbReference type="SAM" id="MobiDB-lite"/>
    </source>
</evidence>
<evidence type="ECO:0000256" key="1">
    <source>
        <dbReference type="ARBA" id="ARBA00022741"/>
    </source>
</evidence>
<gene>
    <name evidence="9" type="ORF">PPENT_87.1.T0690135</name>
</gene>
<dbReference type="InterPro" id="IPR001841">
    <property type="entry name" value="Znf_RING"/>
</dbReference>
<dbReference type="InterPro" id="IPR001650">
    <property type="entry name" value="Helicase_C-like"/>
</dbReference>
<dbReference type="GO" id="GO:0005634">
    <property type="term" value="C:nucleus"/>
    <property type="evidence" value="ECO:0007669"/>
    <property type="project" value="TreeGrafter"/>
</dbReference>
<accession>A0A8S1VMD4</accession>
<dbReference type="CDD" id="cd18008">
    <property type="entry name" value="DEXDc_SHPRH-like"/>
    <property type="match status" value="1"/>
</dbReference>
<evidence type="ECO:0000313" key="10">
    <source>
        <dbReference type="Proteomes" id="UP000689195"/>
    </source>
</evidence>
<organism evidence="9 10">
    <name type="scientific">Paramecium pentaurelia</name>
    <dbReference type="NCBI Taxonomy" id="43138"/>
    <lineage>
        <taxon>Eukaryota</taxon>
        <taxon>Sar</taxon>
        <taxon>Alveolata</taxon>
        <taxon>Ciliophora</taxon>
        <taxon>Intramacronucleata</taxon>
        <taxon>Oligohymenophorea</taxon>
        <taxon>Peniculida</taxon>
        <taxon>Parameciidae</taxon>
        <taxon>Paramecium</taxon>
    </lineage>
</organism>
<dbReference type="PANTHER" id="PTHR45626">
    <property type="entry name" value="TRANSCRIPTION TERMINATION FACTOR 2-RELATED"/>
    <property type="match status" value="1"/>
</dbReference>
<keyword evidence="4" id="KW-0479">Metal-binding</keyword>
<dbReference type="PROSITE" id="PS51194">
    <property type="entry name" value="HELICASE_CTER"/>
    <property type="match status" value="1"/>
</dbReference>
<dbReference type="EMBL" id="CAJJDO010000069">
    <property type="protein sequence ID" value="CAD8178330.1"/>
    <property type="molecule type" value="Genomic_DNA"/>
</dbReference>
<dbReference type="Pfam" id="PF00176">
    <property type="entry name" value="SNF2-rel_dom"/>
    <property type="match status" value="1"/>
</dbReference>
<dbReference type="SMART" id="SM00490">
    <property type="entry name" value="HELICc"/>
    <property type="match status" value="1"/>
</dbReference>
<reference evidence="9" key="1">
    <citation type="submission" date="2021-01" db="EMBL/GenBank/DDBJ databases">
        <authorList>
            <consortium name="Genoscope - CEA"/>
            <person name="William W."/>
        </authorList>
    </citation>
    <scope>NUCLEOTIDE SEQUENCE</scope>
</reference>
<keyword evidence="3" id="KW-0067">ATP-binding</keyword>
<dbReference type="PANTHER" id="PTHR45626:SF22">
    <property type="entry name" value="DNA REPAIR PROTEIN RAD5"/>
    <property type="match status" value="1"/>
</dbReference>
<dbReference type="GO" id="GO:0008094">
    <property type="term" value="F:ATP-dependent activity, acting on DNA"/>
    <property type="evidence" value="ECO:0007669"/>
    <property type="project" value="TreeGrafter"/>
</dbReference>
<dbReference type="SMART" id="SM00487">
    <property type="entry name" value="DEXDc"/>
    <property type="match status" value="1"/>
</dbReference>
<dbReference type="GO" id="GO:0005524">
    <property type="term" value="F:ATP binding"/>
    <property type="evidence" value="ECO:0007669"/>
    <property type="project" value="UniProtKB-KW"/>
</dbReference>
<dbReference type="GO" id="GO:0006281">
    <property type="term" value="P:DNA repair"/>
    <property type="evidence" value="ECO:0007669"/>
    <property type="project" value="TreeGrafter"/>
</dbReference>
<evidence type="ECO:0000259" key="6">
    <source>
        <dbReference type="PROSITE" id="PS50089"/>
    </source>
</evidence>
<keyword evidence="4" id="KW-0862">Zinc</keyword>
<dbReference type="CDD" id="cd18793">
    <property type="entry name" value="SF2_C_SNF"/>
    <property type="match status" value="1"/>
</dbReference>
<dbReference type="AlphaFoldDB" id="A0A8S1VMD4"/>
<keyword evidence="1" id="KW-0547">Nucleotide-binding</keyword>
<feature type="domain" description="Helicase C-terminal" evidence="8">
    <location>
        <begin position="1064"/>
        <end position="1219"/>
    </location>
</feature>
<dbReference type="InterPro" id="IPR014001">
    <property type="entry name" value="Helicase_ATP-bd"/>
</dbReference>
<dbReference type="Proteomes" id="UP000689195">
    <property type="component" value="Unassembled WGS sequence"/>
</dbReference>
<keyword evidence="2" id="KW-0378">Hydrolase</keyword>
<dbReference type="CDD" id="cd23143">
    <property type="entry name" value="RING-HC_CeBARD1-like"/>
    <property type="match status" value="1"/>
</dbReference>